<name>A0ABS6W8D8_9BIFI</name>
<protein>
    <submittedName>
        <fullName evidence="2">Polysaccharide pyruvyl transferase family protein</fullName>
    </submittedName>
</protein>
<sequence>MKCGILTFIHTLNYGATLQAYALSQCLQMSAYDVEIVNYTCPAVKMREEPRFPSFVDIKDIKHAIGMLFKFPEHSLRMRRFRNFESKYMSFGNCCHTTNDILKYYNAVIVGSDQVWCPQITGNDLTYVLGDKLFPNQKIISYAASFGDKSFPDTLKKHFETALKRFDALSVREERGVEILCSMGIKDAVVSVDPTLLLESGQWKRVEKPVKTHGKYVFAYVVSERNQTLAFAKRAAEQLDADLLYIDAYSGRPVSGARNMGGCGPDEFLWLINNAELVVTSSFHGLCFSVLFNKQFRYSLSSKKNNSRLYNLTMQLGLERFDVTNTDLNDRISYVKPNNELAHLREESMDFLRNALA</sequence>
<dbReference type="EMBL" id="JAHBBD010000007">
    <property type="protein sequence ID" value="MBW3082612.1"/>
    <property type="molecule type" value="Genomic_DNA"/>
</dbReference>
<accession>A0ABS6W8D8</accession>
<evidence type="ECO:0000259" key="1">
    <source>
        <dbReference type="Pfam" id="PF04230"/>
    </source>
</evidence>
<comment type="caution">
    <text evidence="2">The sequence shown here is derived from an EMBL/GenBank/DDBJ whole genome shotgun (WGS) entry which is preliminary data.</text>
</comment>
<dbReference type="Proteomes" id="UP000812844">
    <property type="component" value="Unassembled WGS sequence"/>
</dbReference>
<reference evidence="2 3" key="1">
    <citation type="submission" date="2021-05" db="EMBL/GenBank/DDBJ databases">
        <title>Phylogenetic classification of ten novel species belonging to the genus Bifidobacterium comprising B. colchicus sp. nov., B. abeli sp. nov., B. bicoloris sp. nov., B. guerezis sp. nov., B. rosaliae sp. nov., B. santillanensis sp. nov., B. argentati sp. nov., B. amazzoni sp. nov., B. pluviali sp. nov., and B. pinnaculum sp. nov.</title>
        <authorList>
            <person name="Lugli G.A."/>
            <person name="Ruiz Garcia L."/>
            <person name="Margolles A."/>
            <person name="Ventura M."/>
        </authorList>
    </citation>
    <scope>NUCLEOTIDE SEQUENCE [LARGE SCALE GENOMIC DNA]</scope>
    <source>
        <strain evidence="2 3">6T3</strain>
    </source>
</reference>
<dbReference type="Pfam" id="PF04230">
    <property type="entry name" value="PS_pyruv_trans"/>
    <property type="match status" value="1"/>
</dbReference>
<feature type="domain" description="Polysaccharide pyruvyl transferase" evidence="1">
    <location>
        <begin position="13"/>
        <end position="297"/>
    </location>
</feature>
<organism evidence="2 3">
    <name type="scientific">Bifidobacterium phasiani</name>
    <dbReference type="NCBI Taxonomy" id="2834431"/>
    <lineage>
        <taxon>Bacteria</taxon>
        <taxon>Bacillati</taxon>
        <taxon>Actinomycetota</taxon>
        <taxon>Actinomycetes</taxon>
        <taxon>Bifidobacteriales</taxon>
        <taxon>Bifidobacteriaceae</taxon>
        <taxon>Bifidobacterium</taxon>
    </lineage>
</organism>
<keyword evidence="2" id="KW-0808">Transferase</keyword>
<proteinExistence type="predicted"/>
<dbReference type="GO" id="GO:0016740">
    <property type="term" value="F:transferase activity"/>
    <property type="evidence" value="ECO:0007669"/>
    <property type="project" value="UniProtKB-KW"/>
</dbReference>
<gene>
    <name evidence="2" type="ORF">KIH73_04335</name>
</gene>
<dbReference type="InterPro" id="IPR007345">
    <property type="entry name" value="Polysacch_pyruvyl_Trfase"/>
</dbReference>
<evidence type="ECO:0000313" key="3">
    <source>
        <dbReference type="Proteomes" id="UP000812844"/>
    </source>
</evidence>
<evidence type="ECO:0000313" key="2">
    <source>
        <dbReference type="EMBL" id="MBW3082612.1"/>
    </source>
</evidence>
<dbReference type="RefSeq" id="WP_219080965.1">
    <property type="nucleotide sequence ID" value="NZ_JAHBBD010000007.1"/>
</dbReference>
<keyword evidence="3" id="KW-1185">Reference proteome</keyword>